<reference evidence="1" key="1">
    <citation type="submission" date="2020-09" db="EMBL/GenBank/DDBJ databases">
        <title>Pseudomonas syringae pv. eriobotryae genome sequence causing loquat canker disease.</title>
        <authorList>
            <person name="Fukuda S."/>
            <person name="Tashiro H."/>
            <person name="Nagano Y."/>
        </authorList>
    </citation>
    <scope>NUCLEOTIDE SEQUENCE</scope>
    <source>
        <strain evidence="1">AM001</strain>
    </source>
</reference>
<protein>
    <submittedName>
        <fullName evidence="1">Uncharacterized protein</fullName>
    </submittedName>
</protein>
<organism evidence="1 2">
    <name type="scientific">Pseudomonas amygdali pv. eriobotryae</name>
    <dbReference type="NCBI Taxonomy" id="129137"/>
    <lineage>
        <taxon>Bacteria</taxon>
        <taxon>Pseudomonadati</taxon>
        <taxon>Pseudomonadota</taxon>
        <taxon>Gammaproteobacteria</taxon>
        <taxon>Pseudomonadales</taxon>
        <taxon>Pseudomonadaceae</taxon>
        <taxon>Pseudomonas</taxon>
        <taxon>Pseudomonas amygdali</taxon>
    </lineage>
</organism>
<name>A0A9P3AC81_PSEA0</name>
<sequence length="87" mass="9812">MRLPDVGAIGRENSVTMRLCARGRVHYLGRKWVDKKDLQMSDWPKGTQRIFLSFAGSNFGGDVALSVTAEIKRSLSIKPTIQYLGEW</sequence>
<comment type="caution">
    <text evidence="1">The sequence shown here is derived from an EMBL/GenBank/DDBJ whole genome shotgun (WGS) entry which is preliminary data.</text>
</comment>
<accession>A0A9P3AC81</accession>
<evidence type="ECO:0000313" key="2">
    <source>
        <dbReference type="Proteomes" id="UP000630864"/>
    </source>
</evidence>
<evidence type="ECO:0000313" key="1">
    <source>
        <dbReference type="EMBL" id="GFZ59215.1"/>
    </source>
</evidence>
<proteinExistence type="predicted"/>
<dbReference type="EMBL" id="BMZW01000007">
    <property type="protein sequence ID" value="GFZ59215.1"/>
    <property type="molecule type" value="Genomic_DNA"/>
</dbReference>
<gene>
    <name evidence="1" type="ORF">PSE10A_17260</name>
</gene>
<dbReference type="Proteomes" id="UP000630864">
    <property type="component" value="Unassembled WGS sequence"/>
</dbReference>
<dbReference type="AlphaFoldDB" id="A0A9P3AC81"/>